<dbReference type="EMBL" id="KM514925">
    <property type="protein sequence ID" value="AIZ66873.1"/>
    <property type="molecule type" value="Genomic_DNA"/>
</dbReference>
<dbReference type="Gene3D" id="2.60.120.10">
    <property type="entry name" value="Jelly Rolls"/>
    <property type="match status" value="1"/>
</dbReference>
<dbReference type="PANTHER" id="PTHR24567:SF74">
    <property type="entry name" value="HTH-TYPE TRANSCRIPTIONAL REGULATOR ARCR"/>
    <property type="match status" value="1"/>
</dbReference>
<dbReference type="Pfam" id="PF00027">
    <property type="entry name" value="cNMP_binding"/>
    <property type="match status" value="1"/>
</dbReference>
<dbReference type="SUPFAM" id="SSF51206">
    <property type="entry name" value="cAMP-binding domain-like"/>
    <property type="match status" value="1"/>
</dbReference>
<feature type="domain" description="Cyclic nucleotide-binding" evidence="1">
    <location>
        <begin position="88"/>
        <end position="191"/>
    </location>
</feature>
<dbReference type="Pfam" id="PF19307">
    <property type="entry name" value="SrpI-like"/>
    <property type="match status" value="1"/>
</dbReference>
<proteinExistence type="predicted"/>
<organism evidence="2">
    <name type="scientific">Streptomyces sp. MA37</name>
    <dbReference type="NCBI Taxonomy" id="1400207"/>
    <lineage>
        <taxon>Bacteria</taxon>
        <taxon>Bacillati</taxon>
        <taxon>Actinomycetota</taxon>
        <taxon>Actinomycetes</taxon>
        <taxon>Kitasatosporales</taxon>
        <taxon>Streptomycetaceae</taxon>
        <taxon>Streptomyces</taxon>
    </lineage>
</organism>
<name>A0A0U1XUJ3_9ACTN</name>
<dbReference type="PROSITE" id="PS50042">
    <property type="entry name" value="CNMP_BINDING_3"/>
    <property type="match status" value="1"/>
</dbReference>
<dbReference type="GO" id="GO:0003700">
    <property type="term" value="F:DNA-binding transcription factor activity"/>
    <property type="evidence" value="ECO:0007669"/>
    <property type="project" value="TreeGrafter"/>
</dbReference>
<dbReference type="AlphaFoldDB" id="A0A0U1XUJ3"/>
<accession>A0A0U1XUJ3</accession>
<dbReference type="InterPro" id="IPR014710">
    <property type="entry name" value="RmlC-like_jellyroll"/>
</dbReference>
<dbReference type="InterPro" id="IPR049817">
    <property type="entry name" value="Encap_f2b"/>
</dbReference>
<dbReference type="InterPro" id="IPR045641">
    <property type="entry name" value="SrpI-like"/>
</dbReference>
<dbReference type="GO" id="GO:0005829">
    <property type="term" value="C:cytosol"/>
    <property type="evidence" value="ECO:0007669"/>
    <property type="project" value="TreeGrafter"/>
</dbReference>
<protein>
    <submittedName>
        <fullName evidence="2">Putative cyclic nucleotide-binding protein</fullName>
    </submittedName>
</protein>
<dbReference type="NCBIfam" id="NF041163">
    <property type="entry name" value="encap_f2b"/>
    <property type="match status" value="1"/>
</dbReference>
<dbReference type="CDD" id="cd00038">
    <property type="entry name" value="CAP_ED"/>
    <property type="match status" value="1"/>
</dbReference>
<reference evidence="2" key="1">
    <citation type="submission" date="2014-09" db="EMBL/GenBank/DDBJ databases">
        <title>Characterization of two new jenamidines and their biosynthetic pathway from Streptomyces sp. MA37.</title>
        <authorList>
            <person name="Yi Y."/>
            <person name="Hai D."/>
            <person name="Sheng H."/>
        </authorList>
    </citation>
    <scope>NUCLEOTIDE SEQUENCE</scope>
    <source>
        <strain evidence="2">MA37</strain>
    </source>
</reference>
<dbReference type="SMART" id="SM00100">
    <property type="entry name" value="cNMP"/>
    <property type="match status" value="1"/>
</dbReference>
<dbReference type="PANTHER" id="PTHR24567">
    <property type="entry name" value="CRP FAMILY TRANSCRIPTIONAL REGULATORY PROTEIN"/>
    <property type="match status" value="1"/>
</dbReference>
<sequence length="466" mass="51512">MPEFIPSSRSSLGTDAARNLVHTAKSVPQMQSISSRWLLRILPWVQVAGGTYRVNRRLTCTLGDGRVEFETIGSRIQVVPQELREIPLLRDFTDNEVLTALSGAFEQREAAAGEVIAHAGQQRDQVILVAHGKVDRTGTGDYDTPVSHGMLTDGDYFGEQCLAAEAPWEFTFTAATPCTLLVLERGAFEQIAARAPHLRTHIEEFAARPRPRTNRRGEADIEIVSGYGGESVVPSTFVDYEASPREYPLQVAQSVLRIHTRVADLYNGPMDQTEQQLRLTVEALRERQEHEMINHPEFGLLPNADRTQRISTRTGPPTPDDMDELLSMRRQTKFFLAHRRTIAAFARECTRAGITEPGTEFDGHHVFAWRGVPFLPCNKIPISGHLTSSVIALRTGEDNGGVIGLHQTGIPDEYEPSLSVRFMGIDDKAVISYLASAYYSVAVLLPSALGVLENAEVGHYDGAGDR</sequence>
<dbReference type="InterPro" id="IPR000595">
    <property type="entry name" value="cNMP-bd_dom"/>
</dbReference>
<dbReference type="InterPro" id="IPR050397">
    <property type="entry name" value="Env_Response_Regulators"/>
</dbReference>
<evidence type="ECO:0000259" key="1">
    <source>
        <dbReference type="PROSITE" id="PS50042"/>
    </source>
</evidence>
<dbReference type="InterPro" id="IPR018490">
    <property type="entry name" value="cNMP-bd_dom_sf"/>
</dbReference>
<evidence type="ECO:0000313" key="2">
    <source>
        <dbReference type="EMBL" id="AIZ66873.1"/>
    </source>
</evidence>